<evidence type="ECO:0000313" key="3">
    <source>
        <dbReference type="EMBL" id="TVT28073.1"/>
    </source>
</evidence>
<evidence type="ECO:0000256" key="1">
    <source>
        <dbReference type="SAM" id="MobiDB-lite"/>
    </source>
</evidence>
<feature type="region of interest" description="Disordered" evidence="1">
    <location>
        <begin position="25"/>
        <end position="66"/>
    </location>
</feature>
<feature type="compositionally biased region" description="Basic and acidic residues" evidence="1">
    <location>
        <begin position="27"/>
        <end position="47"/>
    </location>
</feature>
<reference evidence="3 4" key="1">
    <citation type="submission" date="2019-07" db="EMBL/GenBank/DDBJ databases">
        <title>Salinicoccus cyprini sp. nov., isolated from gastro-intestinal tract of mirror carp, Cyprinus carpio var. specularis, collected from Gobind Sagar Reservoir, Himachal Pradesh, India.</title>
        <authorList>
            <person name="Talwar C."/>
            <person name="Singh A.K."/>
            <person name="Lal R."/>
            <person name="Negi R.K."/>
        </authorList>
    </citation>
    <scope>NUCLEOTIDE SEQUENCE [LARGE SCALE GENOMIC DNA]</scope>
    <source>
        <strain evidence="3 4">CT19</strain>
    </source>
</reference>
<dbReference type="EMBL" id="VMSJ01000002">
    <property type="protein sequence ID" value="TVT28073.1"/>
    <property type="molecule type" value="Genomic_DNA"/>
</dbReference>
<dbReference type="PROSITE" id="PS51257">
    <property type="entry name" value="PROKAR_LIPOPROTEIN"/>
    <property type="match status" value="1"/>
</dbReference>
<dbReference type="Gene3D" id="2.30.30.1210">
    <property type="entry name" value="Domain of unknown function DUF1541"/>
    <property type="match status" value="1"/>
</dbReference>
<dbReference type="RefSeq" id="WP_145287568.1">
    <property type="nucleotide sequence ID" value="NZ_VMSJ01000002.1"/>
</dbReference>
<dbReference type="Pfam" id="PF07563">
    <property type="entry name" value="DUF1541"/>
    <property type="match status" value="2"/>
</dbReference>
<accession>A0A558AUX9</accession>
<name>A0A558AUX9_9STAP</name>
<protein>
    <submittedName>
        <fullName evidence="3">DUF1541 domain-containing protein</fullName>
    </submittedName>
</protein>
<dbReference type="Proteomes" id="UP000315103">
    <property type="component" value="Unassembled WGS sequence"/>
</dbReference>
<dbReference type="InterPro" id="IPR011438">
    <property type="entry name" value="DUF1541"/>
</dbReference>
<dbReference type="AlphaFoldDB" id="A0A558AUX9"/>
<dbReference type="OrthoDB" id="1701949at2"/>
<proteinExistence type="predicted"/>
<sequence>MKNIKYLFGATAVTALILGACGAEESTSEHGSHEESMDHSEMEHSGMDHSSSGEVPESLAEAEDPTYPVDSQAIIRTEHMAGMNGATATITGAFDTTAYAVTYTPETGGDPVENHKWVVHEELDNPGEAPLAQGDEATMNATHMEGMDGATATIDSAEQTTVYMVSYTDTETGNEVQHHKWVTEDELEPLE</sequence>
<feature type="domain" description="DUF1541" evidence="2">
    <location>
        <begin position="133"/>
        <end position="184"/>
    </location>
</feature>
<organism evidence="3 4">
    <name type="scientific">Salinicoccus cyprini</name>
    <dbReference type="NCBI Taxonomy" id="2493691"/>
    <lineage>
        <taxon>Bacteria</taxon>
        <taxon>Bacillati</taxon>
        <taxon>Bacillota</taxon>
        <taxon>Bacilli</taxon>
        <taxon>Bacillales</taxon>
        <taxon>Staphylococcaceae</taxon>
        <taxon>Salinicoccus</taxon>
    </lineage>
</organism>
<comment type="caution">
    <text evidence="3">The sequence shown here is derived from an EMBL/GenBank/DDBJ whole genome shotgun (WGS) entry which is preliminary data.</text>
</comment>
<feature type="domain" description="DUF1541" evidence="2">
    <location>
        <begin position="71"/>
        <end position="120"/>
    </location>
</feature>
<evidence type="ECO:0000313" key="4">
    <source>
        <dbReference type="Proteomes" id="UP000315103"/>
    </source>
</evidence>
<keyword evidence="4" id="KW-1185">Reference proteome</keyword>
<evidence type="ECO:0000259" key="2">
    <source>
        <dbReference type="Pfam" id="PF07563"/>
    </source>
</evidence>
<gene>
    <name evidence="3" type="ORF">FO441_06570</name>
</gene>